<dbReference type="InterPro" id="IPR053793">
    <property type="entry name" value="PB1-like"/>
</dbReference>
<organism evidence="3 4">
    <name type="scientific">Favolaschia claudopus</name>
    <dbReference type="NCBI Taxonomy" id="2862362"/>
    <lineage>
        <taxon>Eukaryota</taxon>
        <taxon>Fungi</taxon>
        <taxon>Dikarya</taxon>
        <taxon>Basidiomycota</taxon>
        <taxon>Agaricomycotina</taxon>
        <taxon>Agaricomycetes</taxon>
        <taxon>Agaricomycetidae</taxon>
        <taxon>Agaricales</taxon>
        <taxon>Marasmiineae</taxon>
        <taxon>Mycenaceae</taxon>
        <taxon>Favolaschia</taxon>
    </lineage>
</organism>
<comment type="caution">
    <text evidence="3">The sequence shown here is derived from an EMBL/GenBank/DDBJ whole genome shotgun (WGS) entry which is preliminary data.</text>
</comment>
<dbReference type="Pfam" id="PF00564">
    <property type="entry name" value="PB1"/>
    <property type="match status" value="1"/>
</dbReference>
<evidence type="ECO:0000313" key="3">
    <source>
        <dbReference type="EMBL" id="KAK7064102.1"/>
    </source>
</evidence>
<evidence type="ECO:0000259" key="2">
    <source>
        <dbReference type="PROSITE" id="PS51745"/>
    </source>
</evidence>
<proteinExistence type="predicted"/>
<accession>A0AAW0EFB2</accession>
<dbReference type="EMBL" id="JAWWNJ010000001">
    <property type="protein sequence ID" value="KAK7064102.1"/>
    <property type="molecule type" value="Genomic_DNA"/>
</dbReference>
<dbReference type="InterPro" id="IPR000270">
    <property type="entry name" value="PB1_dom"/>
</dbReference>
<feature type="compositionally biased region" description="Basic residues" evidence="1">
    <location>
        <begin position="395"/>
        <end position="408"/>
    </location>
</feature>
<gene>
    <name evidence="3" type="ORF">R3P38DRAFT_3339484</name>
</gene>
<evidence type="ECO:0000313" key="4">
    <source>
        <dbReference type="Proteomes" id="UP001362999"/>
    </source>
</evidence>
<sequence>MATTQFKLTGRGLIRRVNFSSQPSWNTLSHRIHTLFGIPIEQVGVSYVDSDNDEITISSESELIDYYQSVSASDVVKFSVRDLSANNEKSLPATPRTSGFRDTFGNPGKEGLPFDIEADWQRIPSLDGIFLSAAAADSDSPHAFIQVVDSDVSINDAAEQESIGHSSISTTDFGDIKLTSTMDKGKGKAIYVSPPLSVASQEEPILFETQDTPSSTGTATPVAHPDPVLETATPHRAAETVHNAAVEDPTDPPLPTIDPIPQASLSNDVATLLSNLQNVLSSHPELSEGLRNIVQSATNGAYWSSHRASISQAAGEFMETTRNSAQERRRQAEEEAGRRVAEAMGGLIRSFSEVLGGGVSNAPADTSAEAPGEPLRTSTPTGDQDFPFWSGPGHWRGRGGGRGGHGRRGSWGGPYLHSPFYPRPPFPPPPPPHGLHPWATWAAPPGPPPPAHGPPPPVPPPPPMGPPQVPPHVTDPTAAAQASTNAKPTPQELRAQVEAAKSLYKAEKERYRAEREERRMAREVRLTDLEAAPTTAEHSALNRTTDAPAAKPAVHLVSTGNPRVGYPPLEMYSIPHRSNTYNGRPTRRHEVVVETPAERSLHRITKRLAAMGITDKAHPSLPAKIKEQLPPEGTVSEDAENNIVSTLVEELLFMSPKPAASGSGMRDTELPGAWP</sequence>
<reference evidence="3 4" key="1">
    <citation type="journal article" date="2024" name="J Genomics">
        <title>Draft genome sequencing and assembly of Favolaschia claudopus CIRM-BRFM 2984 isolated from oak limbs.</title>
        <authorList>
            <person name="Navarro D."/>
            <person name="Drula E."/>
            <person name="Chaduli D."/>
            <person name="Cazenave R."/>
            <person name="Ahrendt S."/>
            <person name="Wang J."/>
            <person name="Lipzen A."/>
            <person name="Daum C."/>
            <person name="Barry K."/>
            <person name="Grigoriev I.V."/>
            <person name="Favel A."/>
            <person name="Rosso M.N."/>
            <person name="Martin F."/>
        </authorList>
    </citation>
    <scope>NUCLEOTIDE SEQUENCE [LARGE SCALE GENOMIC DNA]</scope>
    <source>
        <strain evidence="3 4">CIRM-BRFM 2984</strain>
    </source>
</reference>
<dbReference type="PROSITE" id="PS51745">
    <property type="entry name" value="PB1"/>
    <property type="match status" value="1"/>
</dbReference>
<evidence type="ECO:0000256" key="1">
    <source>
        <dbReference type="SAM" id="MobiDB-lite"/>
    </source>
</evidence>
<protein>
    <submittedName>
        <fullName evidence="3">F-box domain-containing protein</fullName>
    </submittedName>
</protein>
<dbReference type="SUPFAM" id="SSF54277">
    <property type="entry name" value="CAD &amp; PB1 domains"/>
    <property type="match status" value="1"/>
</dbReference>
<dbReference type="Proteomes" id="UP001362999">
    <property type="component" value="Unassembled WGS sequence"/>
</dbReference>
<feature type="region of interest" description="Disordered" evidence="1">
    <location>
        <begin position="444"/>
        <end position="492"/>
    </location>
</feature>
<feature type="domain" description="PB1" evidence="2">
    <location>
        <begin position="3"/>
        <end position="83"/>
    </location>
</feature>
<feature type="region of interest" description="Disordered" evidence="1">
    <location>
        <begin position="359"/>
        <end position="410"/>
    </location>
</feature>
<dbReference type="SMART" id="SM00666">
    <property type="entry name" value="PB1"/>
    <property type="match status" value="1"/>
</dbReference>
<keyword evidence="4" id="KW-1185">Reference proteome</keyword>
<name>A0AAW0EFB2_9AGAR</name>
<feature type="compositionally biased region" description="Pro residues" evidence="1">
    <location>
        <begin position="444"/>
        <end position="470"/>
    </location>
</feature>
<dbReference type="AlphaFoldDB" id="A0AAW0EFB2"/>
<dbReference type="Gene3D" id="3.10.20.90">
    <property type="entry name" value="Phosphatidylinositol 3-kinase Catalytic Subunit, Chain A, domain 1"/>
    <property type="match status" value="1"/>
</dbReference>